<dbReference type="GO" id="GO:0004534">
    <property type="term" value="F:5'-3' RNA exonuclease activity"/>
    <property type="evidence" value="ECO:0007669"/>
    <property type="project" value="TreeGrafter"/>
</dbReference>
<gene>
    <name evidence="3" type="ORF">MKW94_018183</name>
</gene>
<dbReference type="Gene3D" id="1.25.40.1050">
    <property type="match status" value="1"/>
</dbReference>
<evidence type="ECO:0000256" key="1">
    <source>
        <dbReference type="SAM" id="MobiDB-lite"/>
    </source>
</evidence>
<name>A0AA41RXE4_PAPNU</name>
<dbReference type="EMBL" id="JAJJMA010049372">
    <property type="protein sequence ID" value="MCL7025814.1"/>
    <property type="molecule type" value="Genomic_DNA"/>
</dbReference>
<protein>
    <recommendedName>
        <fullName evidence="2">Xrn1 helical domain-containing protein</fullName>
    </recommendedName>
</protein>
<sequence length="423" mass="47678">MGTLPAASSNALPKHYRALIIDPSSPISHFYPDDFEVDMNGKRFAWQGVVKLPFINETELLAQTDKLEETLTVEEKARNSLMLDLLYVSVNHPLAPQISSYYYYLLSLPPTETRYAREIDTNASGGMNGYLWFGERNGHRETIPSPVRGLGKIVNNLVLNASYLNPNTHRHIPEPPKGVVMPVKVVGPYDVKPFPVLWHEDNSRRHQQGRERQPVPRAISGSYLGEAAHRLLKNTLNIKPNPGSPGLLDHPPQRYAPNNQTVSRQRPSGPSGHERGFIQDPNYFYGQQNSNPRGNMISTSRSAPPAFMELPRGHNFRTQDQFAYQEQLYTGMSSLMLEGGAQIQHAGVSPRMLMPGHMPNQHQQFYQNVSQPPKPPTNWIDKQAYGNTGMYMRPQNAVPPGVVLFQEKQVRKVYQARPSDANQ</sequence>
<dbReference type="GO" id="GO:0005634">
    <property type="term" value="C:nucleus"/>
    <property type="evidence" value="ECO:0007669"/>
    <property type="project" value="TreeGrafter"/>
</dbReference>
<dbReference type="AlphaFoldDB" id="A0AA41RXE4"/>
<accession>A0AA41RXE4</accession>
<comment type="caution">
    <text evidence="3">The sequence shown here is derived from an EMBL/GenBank/DDBJ whole genome shotgun (WGS) entry which is preliminary data.</text>
</comment>
<reference evidence="3" key="1">
    <citation type="submission" date="2022-03" db="EMBL/GenBank/DDBJ databases">
        <title>A functionally conserved STORR gene fusion in Papaver species that diverged 16.8 million years ago.</title>
        <authorList>
            <person name="Catania T."/>
        </authorList>
    </citation>
    <scope>NUCLEOTIDE SEQUENCE</scope>
    <source>
        <strain evidence="3">S-191538</strain>
    </source>
</reference>
<feature type="compositionally biased region" description="Polar residues" evidence="1">
    <location>
        <begin position="256"/>
        <end position="268"/>
    </location>
</feature>
<feature type="region of interest" description="Disordered" evidence="1">
    <location>
        <begin position="237"/>
        <end position="278"/>
    </location>
</feature>
<feature type="domain" description="Xrn1 helical" evidence="2">
    <location>
        <begin position="1"/>
        <end position="190"/>
    </location>
</feature>
<dbReference type="Pfam" id="PF17846">
    <property type="entry name" value="XRN_M"/>
    <property type="match status" value="1"/>
</dbReference>
<evidence type="ECO:0000313" key="3">
    <source>
        <dbReference type="EMBL" id="MCL7025814.1"/>
    </source>
</evidence>
<dbReference type="Proteomes" id="UP001177140">
    <property type="component" value="Unassembled WGS sequence"/>
</dbReference>
<dbReference type="GO" id="GO:0000956">
    <property type="term" value="P:nuclear-transcribed mRNA catabolic process"/>
    <property type="evidence" value="ECO:0007669"/>
    <property type="project" value="TreeGrafter"/>
</dbReference>
<dbReference type="PANTHER" id="PTHR12341:SF74">
    <property type="entry name" value="5'-3' EXORIBONUCLEASE 4"/>
    <property type="match status" value="1"/>
</dbReference>
<keyword evidence="4" id="KW-1185">Reference proteome</keyword>
<evidence type="ECO:0000313" key="4">
    <source>
        <dbReference type="Proteomes" id="UP001177140"/>
    </source>
</evidence>
<evidence type="ECO:0000259" key="2">
    <source>
        <dbReference type="Pfam" id="PF17846"/>
    </source>
</evidence>
<proteinExistence type="predicted"/>
<dbReference type="InterPro" id="IPR041412">
    <property type="entry name" value="Xrn1_helical"/>
</dbReference>
<dbReference type="GO" id="GO:0003723">
    <property type="term" value="F:RNA binding"/>
    <property type="evidence" value="ECO:0007669"/>
    <property type="project" value="TreeGrafter"/>
</dbReference>
<organism evidence="3 4">
    <name type="scientific">Papaver nudicaule</name>
    <name type="common">Iceland poppy</name>
    <dbReference type="NCBI Taxonomy" id="74823"/>
    <lineage>
        <taxon>Eukaryota</taxon>
        <taxon>Viridiplantae</taxon>
        <taxon>Streptophyta</taxon>
        <taxon>Embryophyta</taxon>
        <taxon>Tracheophyta</taxon>
        <taxon>Spermatophyta</taxon>
        <taxon>Magnoliopsida</taxon>
        <taxon>Ranunculales</taxon>
        <taxon>Papaveraceae</taxon>
        <taxon>Papaveroideae</taxon>
        <taxon>Papaver</taxon>
    </lineage>
</organism>
<dbReference type="InterPro" id="IPR027073">
    <property type="entry name" value="5_3_exoribonuclease"/>
</dbReference>
<dbReference type="PANTHER" id="PTHR12341">
    <property type="entry name" value="5'-&gt;3' EXORIBONUCLEASE"/>
    <property type="match status" value="1"/>
</dbReference>